<accession>A0ABP4TJG3</accession>
<dbReference type="Proteomes" id="UP001500280">
    <property type="component" value="Unassembled WGS sequence"/>
</dbReference>
<dbReference type="RefSeq" id="WP_344153197.1">
    <property type="nucleotide sequence ID" value="NZ_BAAANF010000013.1"/>
</dbReference>
<dbReference type="Gene3D" id="2.70.70.10">
    <property type="entry name" value="Glucose Permease (Domain IIA)"/>
    <property type="match status" value="1"/>
</dbReference>
<comment type="caution">
    <text evidence="4">The sequence shown here is derived from an EMBL/GenBank/DDBJ whole genome shotgun (WGS) entry which is preliminary data.</text>
</comment>
<reference evidence="5" key="1">
    <citation type="journal article" date="2019" name="Int. J. Syst. Evol. Microbiol.">
        <title>The Global Catalogue of Microorganisms (GCM) 10K type strain sequencing project: providing services to taxonomists for standard genome sequencing and annotation.</title>
        <authorList>
            <consortium name="The Broad Institute Genomics Platform"/>
            <consortium name="The Broad Institute Genome Sequencing Center for Infectious Disease"/>
            <person name="Wu L."/>
            <person name="Ma J."/>
        </authorList>
    </citation>
    <scope>NUCLEOTIDE SEQUENCE [LARGE SCALE GENOMIC DNA]</scope>
    <source>
        <strain evidence="5">JCM 14307</strain>
    </source>
</reference>
<dbReference type="InterPro" id="IPR050570">
    <property type="entry name" value="Cell_wall_metabolism_enzyme"/>
</dbReference>
<dbReference type="PANTHER" id="PTHR21666:SF289">
    <property type="entry name" value="L-ALA--D-GLU ENDOPEPTIDASE"/>
    <property type="match status" value="1"/>
</dbReference>
<feature type="chain" id="PRO_5046217216" description="M23ase beta-sheet core domain-containing protein" evidence="2">
    <location>
        <begin position="27"/>
        <end position="269"/>
    </location>
</feature>
<dbReference type="InterPro" id="IPR016047">
    <property type="entry name" value="M23ase_b-sheet_dom"/>
</dbReference>
<proteinExistence type="predicted"/>
<evidence type="ECO:0000256" key="2">
    <source>
        <dbReference type="SAM" id="SignalP"/>
    </source>
</evidence>
<dbReference type="Pfam" id="PF01551">
    <property type="entry name" value="Peptidase_M23"/>
    <property type="match status" value="1"/>
</dbReference>
<evidence type="ECO:0000313" key="4">
    <source>
        <dbReference type="EMBL" id="GAA1689209.1"/>
    </source>
</evidence>
<feature type="signal peptide" evidence="2">
    <location>
        <begin position="1"/>
        <end position="26"/>
    </location>
</feature>
<evidence type="ECO:0000259" key="3">
    <source>
        <dbReference type="Pfam" id="PF01551"/>
    </source>
</evidence>
<dbReference type="InterPro" id="IPR011055">
    <property type="entry name" value="Dup_hybrid_motif"/>
</dbReference>
<dbReference type="SUPFAM" id="SSF51261">
    <property type="entry name" value="Duplicated hybrid motif"/>
    <property type="match status" value="1"/>
</dbReference>
<feature type="domain" description="M23ase beta-sheet core" evidence="3">
    <location>
        <begin position="64"/>
        <end position="145"/>
    </location>
</feature>
<organism evidence="4 5">
    <name type="scientific">Kribbella yunnanensis</name>
    <dbReference type="NCBI Taxonomy" id="190194"/>
    <lineage>
        <taxon>Bacteria</taxon>
        <taxon>Bacillati</taxon>
        <taxon>Actinomycetota</taxon>
        <taxon>Actinomycetes</taxon>
        <taxon>Propionibacteriales</taxon>
        <taxon>Kribbellaceae</taxon>
        <taxon>Kribbella</taxon>
    </lineage>
</organism>
<keyword evidence="1 2" id="KW-0732">Signal</keyword>
<evidence type="ECO:0000256" key="1">
    <source>
        <dbReference type="ARBA" id="ARBA00022729"/>
    </source>
</evidence>
<gene>
    <name evidence="4" type="ORF">GCM10009745_37710</name>
</gene>
<keyword evidence="5" id="KW-1185">Reference proteome</keyword>
<evidence type="ECO:0000313" key="5">
    <source>
        <dbReference type="Proteomes" id="UP001500280"/>
    </source>
</evidence>
<name>A0ABP4TJG3_9ACTN</name>
<sequence>MKLIRLALLAILVAAGLIAVPTTAMAADPVFQMPIPCGLRWTTATHSGHNPKEKLDMVDPGGNTRGTTVLAAAAGRVSVSTFVADAGNMIVIDHADGWQTRYLHLDRRDVAVGNEVAQGAPIGLVGNTGSATTGAHLHFEEKQNGVVKQVMFDGHLVPITWSYGEHFETSANCSGPGDSKFWVDTFADAPGYASPGVEPSTGTLRKGTSYVYCRVEGPVVRVGDSYNKWWLKTDLDVGPANQYVSAYYLSRWGNDEAKDNSGRDIKNCT</sequence>
<dbReference type="CDD" id="cd12797">
    <property type="entry name" value="M23_peptidase"/>
    <property type="match status" value="1"/>
</dbReference>
<dbReference type="EMBL" id="BAAANF010000013">
    <property type="protein sequence ID" value="GAA1689209.1"/>
    <property type="molecule type" value="Genomic_DNA"/>
</dbReference>
<protein>
    <recommendedName>
        <fullName evidence="3">M23ase beta-sheet core domain-containing protein</fullName>
    </recommendedName>
</protein>
<dbReference type="PANTHER" id="PTHR21666">
    <property type="entry name" value="PEPTIDASE-RELATED"/>
    <property type="match status" value="1"/>
</dbReference>